<feature type="region of interest" description="Disordered" evidence="1">
    <location>
        <begin position="1"/>
        <end position="61"/>
    </location>
</feature>
<proteinExistence type="predicted"/>
<sequence length="61" mass="6547">MDQLKKNFNDLSGSAKEQFDKFSQKPSESAGDILNKGKDQASSAADNAKASLDKALGKEDK</sequence>
<evidence type="ECO:0000256" key="1">
    <source>
        <dbReference type="SAM" id="MobiDB-lite"/>
    </source>
</evidence>
<dbReference type="EMBL" id="ML735278">
    <property type="protein sequence ID" value="KAE8388420.1"/>
    <property type="molecule type" value="Genomic_DNA"/>
</dbReference>
<dbReference type="Proteomes" id="UP000326877">
    <property type="component" value="Unassembled WGS sequence"/>
</dbReference>
<name>A0A5N7C2V0_PETAA</name>
<gene>
    <name evidence="2" type="ORF">BDV23DRAFT_185349</name>
</gene>
<evidence type="ECO:0000313" key="2">
    <source>
        <dbReference type="EMBL" id="KAE8388420.1"/>
    </source>
</evidence>
<organism evidence="2">
    <name type="scientific">Petromyces alliaceus</name>
    <name type="common">Aspergillus alliaceus</name>
    <dbReference type="NCBI Taxonomy" id="209559"/>
    <lineage>
        <taxon>Eukaryota</taxon>
        <taxon>Fungi</taxon>
        <taxon>Dikarya</taxon>
        <taxon>Ascomycota</taxon>
        <taxon>Pezizomycotina</taxon>
        <taxon>Eurotiomycetes</taxon>
        <taxon>Eurotiomycetidae</taxon>
        <taxon>Eurotiales</taxon>
        <taxon>Aspergillaceae</taxon>
        <taxon>Aspergillus</taxon>
        <taxon>Aspergillus subgen. Circumdati</taxon>
    </lineage>
</organism>
<accession>A0A5N7C2V0</accession>
<feature type="compositionally biased region" description="Basic and acidic residues" evidence="1">
    <location>
        <begin position="51"/>
        <end position="61"/>
    </location>
</feature>
<dbReference type="OrthoDB" id="4494779at2759"/>
<protein>
    <submittedName>
        <fullName evidence="2">Uncharacterized protein</fullName>
    </submittedName>
</protein>
<dbReference type="OMA" id="EQFDKFS"/>
<dbReference type="AlphaFoldDB" id="A0A5N7C2V0"/>
<reference evidence="2" key="1">
    <citation type="submission" date="2019-04" db="EMBL/GenBank/DDBJ databases">
        <title>Friends and foes A comparative genomics studyof 23 Aspergillus species from section Flavi.</title>
        <authorList>
            <consortium name="DOE Joint Genome Institute"/>
            <person name="Kjaerbolling I."/>
            <person name="Vesth T."/>
            <person name="Frisvad J.C."/>
            <person name="Nybo J.L."/>
            <person name="Theobald S."/>
            <person name="Kildgaard S."/>
            <person name="Isbrandt T."/>
            <person name="Kuo A."/>
            <person name="Sato A."/>
            <person name="Lyhne E.K."/>
            <person name="Kogle M.E."/>
            <person name="Wiebenga A."/>
            <person name="Kun R.S."/>
            <person name="Lubbers R.J."/>
            <person name="Makela M.R."/>
            <person name="Barry K."/>
            <person name="Chovatia M."/>
            <person name="Clum A."/>
            <person name="Daum C."/>
            <person name="Haridas S."/>
            <person name="He G."/>
            <person name="LaButti K."/>
            <person name="Lipzen A."/>
            <person name="Mondo S."/>
            <person name="Riley R."/>
            <person name="Salamov A."/>
            <person name="Simmons B.A."/>
            <person name="Magnuson J.K."/>
            <person name="Henrissat B."/>
            <person name="Mortensen U.H."/>
            <person name="Larsen T.O."/>
            <person name="Devries R.P."/>
            <person name="Grigoriev I.V."/>
            <person name="Machida M."/>
            <person name="Baker S.E."/>
            <person name="Andersen M.R."/>
        </authorList>
    </citation>
    <scope>NUCLEOTIDE SEQUENCE [LARGE SCALE GENOMIC DNA]</scope>
    <source>
        <strain evidence="2">IBT 14317</strain>
    </source>
</reference>
<accession>A0A5N6FHP3</accession>